<evidence type="ECO:0000313" key="2">
    <source>
        <dbReference type="EMBL" id="GFD60879.1"/>
    </source>
</evidence>
<feature type="non-terminal residue" evidence="2">
    <location>
        <position position="79"/>
    </location>
</feature>
<dbReference type="PANTHER" id="PTHR23123">
    <property type="entry name" value="PHD/F-BOX CONTAINING PROTEIN"/>
    <property type="match status" value="1"/>
</dbReference>
<comment type="caution">
    <text evidence="2">The sequence shown here is derived from an EMBL/GenBank/DDBJ whole genome shotgun (WGS) entry which is preliminary data.</text>
</comment>
<evidence type="ECO:0000256" key="1">
    <source>
        <dbReference type="ARBA" id="ARBA00022723"/>
    </source>
</evidence>
<dbReference type="GO" id="GO:0046872">
    <property type="term" value="F:metal ion binding"/>
    <property type="evidence" value="ECO:0007669"/>
    <property type="project" value="UniProtKB-KW"/>
</dbReference>
<reference evidence="2" key="1">
    <citation type="journal article" date="2019" name="Sci. Rep.">
        <title>Draft genome of Tanacetum cinerariifolium, the natural source of mosquito coil.</title>
        <authorList>
            <person name="Yamashiro T."/>
            <person name="Shiraishi A."/>
            <person name="Satake H."/>
            <person name="Nakayama K."/>
        </authorList>
    </citation>
    <scope>NUCLEOTIDE SEQUENCE</scope>
</reference>
<name>A0A699XM45_TANCI</name>
<gene>
    <name evidence="2" type="ORF">Tci_932848</name>
</gene>
<dbReference type="AlphaFoldDB" id="A0A699XM45"/>
<feature type="non-terminal residue" evidence="2">
    <location>
        <position position="1"/>
    </location>
</feature>
<proteinExistence type="predicted"/>
<dbReference type="Gene3D" id="2.60.120.650">
    <property type="entry name" value="Cupin"/>
    <property type="match status" value="1"/>
</dbReference>
<dbReference type="InterPro" id="IPR050690">
    <property type="entry name" value="JHDM1_Histone_Demethylase"/>
</dbReference>
<keyword evidence="1" id="KW-0479">Metal-binding</keyword>
<sequence>TDEYEYDAVPDDGQDKLDMVMPEDLTVRQVCNLAGPETPLDVIDVKTQNSGAKWTLGRWADYYEETGDDKPIRNVISLE</sequence>
<dbReference type="EMBL" id="BKCJ011883869">
    <property type="protein sequence ID" value="GFD60879.1"/>
    <property type="molecule type" value="Genomic_DNA"/>
</dbReference>
<organism evidence="2">
    <name type="scientific">Tanacetum cinerariifolium</name>
    <name type="common">Dalmatian daisy</name>
    <name type="synonym">Chrysanthemum cinerariifolium</name>
    <dbReference type="NCBI Taxonomy" id="118510"/>
    <lineage>
        <taxon>Eukaryota</taxon>
        <taxon>Viridiplantae</taxon>
        <taxon>Streptophyta</taxon>
        <taxon>Embryophyta</taxon>
        <taxon>Tracheophyta</taxon>
        <taxon>Spermatophyta</taxon>
        <taxon>Magnoliopsida</taxon>
        <taxon>eudicotyledons</taxon>
        <taxon>Gunneridae</taxon>
        <taxon>Pentapetalae</taxon>
        <taxon>asterids</taxon>
        <taxon>campanulids</taxon>
        <taxon>Asterales</taxon>
        <taxon>Asteraceae</taxon>
        <taxon>Asteroideae</taxon>
        <taxon>Anthemideae</taxon>
        <taxon>Anthemidinae</taxon>
        <taxon>Tanacetum</taxon>
    </lineage>
</organism>
<protein>
    <submittedName>
        <fullName evidence="2">Uncharacterized protein</fullName>
    </submittedName>
</protein>
<accession>A0A699XM45</accession>